<feature type="region of interest" description="Disordered" evidence="1">
    <location>
        <begin position="219"/>
        <end position="295"/>
    </location>
</feature>
<accession>A0A2T0KH14</accession>
<dbReference type="Pfam" id="PF14258">
    <property type="entry name" value="DUF4350"/>
    <property type="match status" value="1"/>
</dbReference>
<keyword evidence="6" id="KW-1185">Reference proteome</keyword>
<dbReference type="OrthoDB" id="5241668at2"/>
<evidence type="ECO:0000313" key="5">
    <source>
        <dbReference type="EMBL" id="PRX22720.1"/>
    </source>
</evidence>
<evidence type="ECO:0000313" key="6">
    <source>
        <dbReference type="Proteomes" id="UP000239415"/>
    </source>
</evidence>
<dbReference type="EMBL" id="PVMZ01000004">
    <property type="protein sequence ID" value="PRX22720.1"/>
    <property type="molecule type" value="Genomic_DNA"/>
</dbReference>
<feature type="chain" id="PRO_5015518543" description="DUF4350 domain-containing protein" evidence="3">
    <location>
        <begin position="27"/>
        <end position="441"/>
    </location>
</feature>
<protein>
    <recommendedName>
        <fullName evidence="4">DUF4350 domain-containing protein</fullName>
    </recommendedName>
</protein>
<evidence type="ECO:0000259" key="4">
    <source>
        <dbReference type="Pfam" id="PF14258"/>
    </source>
</evidence>
<proteinExistence type="predicted"/>
<feature type="signal peptide" evidence="3">
    <location>
        <begin position="1"/>
        <end position="26"/>
    </location>
</feature>
<dbReference type="InterPro" id="IPR025646">
    <property type="entry name" value="DUF4350"/>
</dbReference>
<keyword evidence="3" id="KW-0732">Signal</keyword>
<dbReference type="AlphaFoldDB" id="A0A2T0KH14"/>
<feature type="compositionally biased region" description="Acidic residues" evidence="1">
    <location>
        <begin position="256"/>
        <end position="266"/>
    </location>
</feature>
<gene>
    <name evidence="5" type="ORF">CLV67_104248</name>
</gene>
<comment type="caution">
    <text evidence="5">The sequence shown here is derived from an EMBL/GenBank/DDBJ whole genome shotgun (WGS) entry which is preliminary data.</text>
</comment>
<evidence type="ECO:0000256" key="1">
    <source>
        <dbReference type="SAM" id="MobiDB-lite"/>
    </source>
</evidence>
<sequence>MKRWLRAAIPFAALTALITGTLIVHAVETPDDDDPEYLTPQQVQQISGGTLAERLRARGIAVDRFTSTEQAVKAANSGSAAVTLFLATPDLADLESIRSLPAGSTIVAVNPSASALRRSGWPATVANTYWNTGVAAPICGDKIANDAGPAAVRKTEYRTSRGSVCYNGAVAVFRHSWYNVTLVGSPDPFRDDRIAEHGNATLVVGLLAQHQRVLWLDVHERDRATPSPTPPTPTRTRDRPDPDDTYDGPLRPGESYADDGYYDDEASPYPGDGEADGDGRAEGDSEAGGGGLPSDPLVQSLPPALITTLILLALILLALAIAAARRLGAPVAEPLPSKVPANETMLGHARLYQRARARDSSLDILRAAARRKLTTHLGLAPHADSEQIAHRAGLPVRYVRDILDRDSAGSNSDLVEAATLLQHLVRDVTSTPTPPHEGEQS</sequence>
<reference evidence="5 6" key="1">
    <citation type="submission" date="2018-03" db="EMBL/GenBank/DDBJ databases">
        <title>Genomic Encyclopedia of Archaeal and Bacterial Type Strains, Phase II (KMG-II): from individual species to whole genera.</title>
        <authorList>
            <person name="Goeker M."/>
        </authorList>
    </citation>
    <scope>NUCLEOTIDE SEQUENCE [LARGE SCALE GENOMIC DNA]</scope>
    <source>
        <strain evidence="5 6">DSM 43146</strain>
    </source>
</reference>
<keyword evidence="2" id="KW-0472">Membrane</keyword>
<evidence type="ECO:0000256" key="3">
    <source>
        <dbReference type="SAM" id="SignalP"/>
    </source>
</evidence>
<dbReference type="RefSeq" id="WP_106317610.1">
    <property type="nucleotide sequence ID" value="NZ_BOMO01000020.1"/>
</dbReference>
<dbReference type="Proteomes" id="UP000239415">
    <property type="component" value="Unassembled WGS sequence"/>
</dbReference>
<feature type="domain" description="DUF4350" evidence="4">
    <location>
        <begin position="51"/>
        <end position="207"/>
    </location>
</feature>
<evidence type="ECO:0000256" key="2">
    <source>
        <dbReference type="SAM" id="Phobius"/>
    </source>
</evidence>
<name>A0A2T0KH14_9ACTN</name>
<keyword evidence="2" id="KW-1133">Transmembrane helix</keyword>
<organism evidence="5 6">
    <name type="scientific">Actinoplanes italicus</name>
    <dbReference type="NCBI Taxonomy" id="113567"/>
    <lineage>
        <taxon>Bacteria</taxon>
        <taxon>Bacillati</taxon>
        <taxon>Actinomycetota</taxon>
        <taxon>Actinomycetes</taxon>
        <taxon>Micromonosporales</taxon>
        <taxon>Micromonosporaceae</taxon>
        <taxon>Actinoplanes</taxon>
    </lineage>
</organism>
<feature type="transmembrane region" description="Helical" evidence="2">
    <location>
        <begin position="304"/>
        <end position="324"/>
    </location>
</feature>
<keyword evidence="2" id="KW-0812">Transmembrane</keyword>